<feature type="compositionally biased region" description="Low complexity" evidence="3">
    <location>
        <begin position="69"/>
        <end position="84"/>
    </location>
</feature>
<dbReference type="Gene3D" id="2.60.40.1390">
    <property type="entry name" value="NDT80 DNA-binding domain"/>
    <property type="match status" value="1"/>
</dbReference>
<evidence type="ECO:0000256" key="1">
    <source>
        <dbReference type="ARBA" id="ARBA00023125"/>
    </source>
</evidence>
<dbReference type="PANTHER" id="PTHR35144:SF2">
    <property type="entry name" value="MEIOSIS-SPECIFIC TRANSCRIPTION FACTOR NDT80"/>
    <property type="match status" value="1"/>
</dbReference>
<protein>
    <recommendedName>
        <fullName evidence="4">NDT80 domain-containing protein</fullName>
    </recommendedName>
</protein>
<keyword evidence="1 2" id="KW-0238">DNA-binding</keyword>
<dbReference type="SUPFAM" id="SSF49417">
    <property type="entry name" value="p53-like transcription factors"/>
    <property type="match status" value="1"/>
</dbReference>
<reference evidence="5" key="1">
    <citation type="submission" date="2021-03" db="EMBL/GenBank/DDBJ databases">
        <title>Comparative genomics and phylogenomic investigation of the class Geoglossomycetes provide insights into ecological specialization and systematics.</title>
        <authorList>
            <person name="Melie T."/>
            <person name="Pirro S."/>
            <person name="Miller A.N."/>
            <person name="Quandt A."/>
        </authorList>
    </citation>
    <scope>NUCLEOTIDE SEQUENCE</scope>
    <source>
        <strain evidence="5">GBOQ0MN5Z8</strain>
    </source>
</reference>
<dbReference type="GO" id="GO:0051321">
    <property type="term" value="P:meiotic cell cycle"/>
    <property type="evidence" value="ECO:0007669"/>
    <property type="project" value="TreeGrafter"/>
</dbReference>
<dbReference type="GO" id="GO:0003700">
    <property type="term" value="F:DNA-binding transcription factor activity"/>
    <property type="evidence" value="ECO:0007669"/>
    <property type="project" value="UniProtKB-UniRule"/>
</dbReference>
<keyword evidence="6" id="KW-1185">Reference proteome</keyword>
<dbReference type="GO" id="GO:0045944">
    <property type="term" value="P:positive regulation of transcription by RNA polymerase II"/>
    <property type="evidence" value="ECO:0007669"/>
    <property type="project" value="TreeGrafter"/>
</dbReference>
<dbReference type="GO" id="GO:0000228">
    <property type="term" value="C:nuclear chromosome"/>
    <property type="evidence" value="ECO:0007669"/>
    <property type="project" value="TreeGrafter"/>
</dbReference>
<dbReference type="Proteomes" id="UP000698800">
    <property type="component" value="Unassembled WGS sequence"/>
</dbReference>
<gene>
    <name evidence="5" type="ORF">FGG08_005987</name>
</gene>
<proteinExistence type="predicted"/>
<dbReference type="GO" id="GO:0003677">
    <property type="term" value="F:DNA binding"/>
    <property type="evidence" value="ECO:0007669"/>
    <property type="project" value="UniProtKB-KW"/>
</dbReference>
<accession>A0A9P8L0W2</accession>
<evidence type="ECO:0000256" key="2">
    <source>
        <dbReference type="PROSITE-ProRule" id="PRU00850"/>
    </source>
</evidence>
<dbReference type="InterPro" id="IPR052605">
    <property type="entry name" value="Fungal_trans_regulator"/>
</dbReference>
<evidence type="ECO:0000259" key="4">
    <source>
        <dbReference type="PROSITE" id="PS51517"/>
    </source>
</evidence>
<dbReference type="Pfam" id="PF05224">
    <property type="entry name" value="NDT80_PhoG"/>
    <property type="match status" value="1"/>
</dbReference>
<sequence length="558" mass="58887">MPPPSRSPGIVNPVSPSLVASARDNYTTSTPHLTRHTLPARGSSELLSRSPHSPLPSTPRSAESAGIALSPSSSTTLGGRTGSLQLDPTAQLALGAGTAGPPLEATLVLHRITSADGHNIQPEIHARIDKGFFLADQDWTCYRRNYFSVACAYSLRPSVPSALFLSRNSAVPENIVAFAMSISAVVDGSGGKAIELVQHTPKRDKGPQGKPDRVKLSPQSAASLAAFPGLPAVSNPLLTGSQVPGQQEYEQSYSQQSQQPQTVASFDRIQFKSATANNGKRRAAQQYYHLIVELYAEIGGHPSNALGPDGRLVKVATRISAPMVVRGRSPGHYQDDRRASSSSAGPGGAGGGDNNGGTSIPPSGPVSGNRSLGDSMSNSPLPVIGSSNSMLGGSSYQANSGLSSHHHSPANSSVNGHSLSSSSSTGGHLDTPIDPILSTEEASAIEEFPSYQYYPSPLYDSHINQPRPSHSLHGPQMPSYRDERSNGPPYAAYDADVRAYSSGEARRPIKEEYMGPSLPNLASAWHFGSSSSRDYNRRCGRFEGAESSRGYYPDLPAL</sequence>
<feature type="compositionally biased region" description="Low complexity" evidence="3">
    <location>
        <begin position="411"/>
        <end position="429"/>
    </location>
</feature>
<dbReference type="OrthoDB" id="2288358at2759"/>
<evidence type="ECO:0000313" key="5">
    <source>
        <dbReference type="EMBL" id="KAH0537208.1"/>
    </source>
</evidence>
<evidence type="ECO:0000256" key="3">
    <source>
        <dbReference type="SAM" id="MobiDB-lite"/>
    </source>
</evidence>
<dbReference type="InterPro" id="IPR008967">
    <property type="entry name" value="p53-like_TF_DNA-bd_sf"/>
</dbReference>
<organism evidence="5 6">
    <name type="scientific">Glutinoglossum americanum</name>
    <dbReference type="NCBI Taxonomy" id="1670608"/>
    <lineage>
        <taxon>Eukaryota</taxon>
        <taxon>Fungi</taxon>
        <taxon>Dikarya</taxon>
        <taxon>Ascomycota</taxon>
        <taxon>Pezizomycotina</taxon>
        <taxon>Geoglossomycetes</taxon>
        <taxon>Geoglossales</taxon>
        <taxon>Geoglossaceae</taxon>
        <taxon>Glutinoglossum</taxon>
    </lineage>
</organism>
<dbReference type="AlphaFoldDB" id="A0A9P8L0W2"/>
<feature type="region of interest" description="Disordered" evidence="3">
    <location>
        <begin position="1"/>
        <end position="84"/>
    </location>
</feature>
<feature type="compositionally biased region" description="Gly residues" evidence="3">
    <location>
        <begin position="345"/>
        <end position="355"/>
    </location>
</feature>
<evidence type="ECO:0000313" key="6">
    <source>
        <dbReference type="Proteomes" id="UP000698800"/>
    </source>
</evidence>
<dbReference type="PANTHER" id="PTHR35144">
    <property type="entry name" value="MEIOSIS-SPECIFIC TRANSCRIPTION FACTOR NDT80"/>
    <property type="match status" value="1"/>
</dbReference>
<dbReference type="InterPro" id="IPR024061">
    <property type="entry name" value="NDT80_DNA-bd_dom"/>
</dbReference>
<feature type="compositionally biased region" description="Polar residues" evidence="3">
    <location>
        <begin position="358"/>
        <end position="403"/>
    </location>
</feature>
<feature type="region of interest" description="Disordered" evidence="3">
    <location>
        <begin position="242"/>
        <end position="261"/>
    </location>
</feature>
<dbReference type="InterPro" id="IPR037141">
    <property type="entry name" value="NDT80_DNA-bd_dom_sf"/>
</dbReference>
<feature type="domain" description="NDT80" evidence="4">
    <location>
        <begin position="50"/>
        <end position="337"/>
    </location>
</feature>
<feature type="compositionally biased region" description="Low complexity" evidence="3">
    <location>
        <begin position="43"/>
        <end position="52"/>
    </location>
</feature>
<feature type="compositionally biased region" description="Low complexity" evidence="3">
    <location>
        <begin position="246"/>
        <end position="259"/>
    </location>
</feature>
<dbReference type="EMBL" id="JAGHQL010000157">
    <property type="protein sequence ID" value="KAH0537208.1"/>
    <property type="molecule type" value="Genomic_DNA"/>
</dbReference>
<comment type="caution">
    <text evidence="5">The sequence shown here is derived from an EMBL/GenBank/DDBJ whole genome shotgun (WGS) entry which is preliminary data.</text>
</comment>
<feature type="DNA-binding region" description="NDT80" evidence="2">
    <location>
        <begin position="50"/>
        <end position="337"/>
    </location>
</feature>
<dbReference type="PROSITE" id="PS51517">
    <property type="entry name" value="NDT80"/>
    <property type="match status" value="1"/>
</dbReference>
<feature type="region of interest" description="Disordered" evidence="3">
    <location>
        <begin position="323"/>
        <end position="434"/>
    </location>
</feature>
<name>A0A9P8L0W2_9PEZI</name>
<feature type="region of interest" description="Disordered" evidence="3">
    <location>
        <begin position="459"/>
        <end position="491"/>
    </location>
</feature>